<evidence type="ECO:0000313" key="2">
    <source>
        <dbReference type="EMBL" id="BCI63168.1"/>
    </source>
</evidence>
<keyword evidence="3" id="KW-1185">Reference proteome</keyword>
<dbReference type="RefSeq" id="WP_200755833.1">
    <property type="nucleotide sequence ID" value="NZ_AP023322.1"/>
</dbReference>
<dbReference type="Pfam" id="PF13590">
    <property type="entry name" value="DUF4136"/>
    <property type="match status" value="1"/>
</dbReference>
<reference evidence="3" key="1">
    <citation type="submission" date="2020-07" db="EMBL/GenBank/DDBJ databases">
        <title>Complete genome sequencing of Coprobacter sp. strain 2CBH44.</title>
        <authorList>
            <person name="Sakamoto M."/>
            <person name="Murakami T."/>
            <person name="Mori H."/>
        </authorList>
    </citation>
    <scope>NUCLEOTIDE SEQUENCE [LARGE SCALE GENOMIC DNA]</scope>
    <source>
        <strain evidence="3">2CBH44</strain>
    </source>
</reference>
<dbReference type="PROSITE" id="PS51257">
    <property type="entry name" value="PROKAR_LIPOPROTEIN"/>
    <property type="match status" value="1"/>
</dbReference>
<organism evidence="2 3">
    <name type="scientific">Coprobacter secundus subsp. similis</name>
    <dbReference type="NCBI Taxonomy" id="2751153"/>
    <lineage>
        <taxon>Bacteria</taxon>
        <taxon>Pseudomonadati</taxon>
        <taxon>Bacteroidota</taxon>
        <taxon>Bacteroidia</taxon>
        <taxon>Bacteroidales</taxon>
        <taxon>Barnesiellaceae</taxon>
        <taxon>Coprobacter</taxon>
    </lineage>
</organism>
<dbReference type="Gene3D" id="3.30.160.670">
    <property type="match status" value="1"/>
</dbReference>
<dbReference type="InterPro" id="IPR025411">
    <property type="entry name" value="DUF4136"/>
</dbReference>
<dbReference type="KEGG" id="copr:Cop2CBH44_15210"/>
<sequence>MKRFVPILLVLFLFAACEKEPNTDDLDDNFLVYTDYDKTEDFGSFTKFYIPDSILLITDSKEAQYWKDDNALRIIEACVDNMEERGYQRVDKKDQADLGIQMSYVEDTHYFTGYSDPYWWWDYPGYWYPGYWGNWGGWYYPYRVVYSYNVGSLLTELINLEVNETTTNTKKLSVIWDAYMTGLLSSSHRINTELAITAVNQAFIQSPYLKK</sequence>
<evidence type="ECO:0000259" key="1">
    <source>
        <dbReference type="Pfam" id="PF13590"/>
    </source>
</evidence>
<evidence type="ECO:0000313" key="3">
    <source>
        <dbReference type="Proteomes" id="UP000594042"/>
    </source>
</evidence>
<name>A0A7G1HY77_9BACT</name>
<gene>
    <name evidence="2" type="ORF">Cop2CBH44_15210</name>
</gene>
<dbReference type="AlphaFoldDB" id="A0A7G1HY77"/>
<dbReference type="EMBL" id="AP023322">
    <property type="protein sequence ID" value="BCI63168.1"/>
    <property type="molecule type" value="Genomic_DNA"/>
</dbReference>
<accession>A0A7G1HY77</accession>
<dbReference type="Proteomes" id="UP000594042">
    <property type="component" value="Chromosome"/>
</dbReference>
<proteinExistence type="predicted"/>
<feature type="domain" description="DUF4136" evidence="1">
    <location>
        <begin position="32"/>
        <end position="208"/>
    </location>
</feature>
<protein>
    <recommendedName>
        <fullName evidence="1">DUF4136 domain-containing protein</fullName>
    </recommendedName>
</protein>